<dbReference type="InterPro" id="IPR029063">
    <property type="entry name" value="SAM-dependent_MTases_sf"/>
</dbReference>
<keyword evidence="9" id="KW-1185">Reference proteome</keyword>
<dbReference type="InterPro" id="IPR035979">
    <property type="entry name" value="RBD_domain_sf"/>
</dbReference>
<dbReference type="AlphaFoldDB" id="A0A914Z9E6"/>
<evidence type="ECO:0000313" key="9">
    <source>
        <dbReference type="Proteomes" id="UP000887577"/>
    </source>
</evidence>
<dbReference type="GO" id="GO:0030697">
    <property type="term" value="F:tRNA (uracil(54)-C5)-methyltransferase activity, S-adenosyl methionine-dependent"/>
    <property type="evidence" value="ECO:0007669"/>
    <property type="project" value="UniProtKB-EC"/>
</dbReference>
<dbReference type="Pfam" id="PF05958">
    <property type="entry name" value="tRNA_U5-meth_tr"/>
    <property type="match status" value="1"/>
</dbReference>
<feature type="active site" description="Nucleophile" evidence="6">
    <location>
        <position position="605"/>
    </location>
</feature>
<protein>
    <recommendedName>
        <fullName evidence="4">tRNA (uracil(54)-C(5))-methyltransferase</fullName>
        <ecNumber evidence="4">2.1.1.35</ecNumber>
    </recommendedName>
</protein>
<dbReference type="Gene3D" id="3.40.50.150">
    <property type="entry name" value="Vaccinia Virus protein VP39"/>
    <property type="match status" value="1"/>
</dbReference>
<dbReference type="Proteomes" id="UP000887577">
    <property type="component" value="Unplaced"/>
</dbReference>
<accession>A0A914Z9E6</accession>
<evidence type="ECO:0000256" key="2">
    <source>
        <dbReference type="ARBA" id="ARBA00022679"/>
    </source>
</evidence>
<dbReference type="GO" id="GO:0006396">
    <property type="term" value="P:RNA processing"/>
    <property type="evidence" value="ECO:0007669"/>
    <property type="project" value="InterPro"/>
</dbReference>
<keyword evidence="3 6" id="KW-0949">S-adenosyl-L-methionine</keyword>
<keyword evidence="2 6" id="KW-0808">Transferase</keyword>
<dbReference type="EC" id="2.1.1.35" evidence="4"/>
<dbReference type="SUPFAM" id="SSF54928">
    <property type="entry name" value="RNA-binding domain, RBD"/>
    <property type="match status" value="1"/>
</dbReference>
<dbReference type="WBParaSite" id="PSU_v2.g8432.t1">
    <property type="protein sequence ID" value="PSU_v2.g8432.t1"/>
    <property type="gene ID" value="PSU_v2.g8432"/>
</dbReference>
<dbReference type="PROSITE" id="PS01230">
    <property type="entry name" value="TRMA_1"/>
    <property type="match status" value="1"/>
</dbReference>
<dbReference type="InterPro" id="IPR012677">
    <property type="entry name" value="Nucleotide-bd_a/b_plait_sf"/>
</dbReference>
<evidence type="ECO:0000256" key="3">
    <source>
        <dbReference type="ARBA" id="ARBA00022691"/>
    </source>
</evidence>
<keyword evidence="1 6" id="KW-0489">Methyltransferase</keyword>
<evidence type="ECO:0000256" key="6">
    <source>
        <dbReference type="PROSITE-ProRule" id="PRU01024"/>
    </source>
</evidence>
<evidence type="ECO:0000256" key="5">
    <source>
        <dbReference type="ARBA" id="ARBA00047278"/>
    </source>
</evidence>
<dbReference type="PANTHER" id="PTHR45904:SF2">
    <property type="entry name" value="TRNA (URACIL-5-)-METHYLTRANSFERASE HOMOLOG A"/>
    <property type="match status" value="1"/>
</dbReference>
<feature type="region of interest" description="Disordered" evidence="8">
    <location>
        <begin position="1"/>
        <end position="25"/>
    </location>
</feature>
<dbReference type="Gene3D" id="2.40.50.1070">
    <property type="match status" value="1"/>
</dbReference>
<dbReference type="Gene3D" id="3.30.70.330">
    <property type="match status" value="1"/>
</dbReference>
<dbReference type="SUPFAM" id="SSF53335">
    <property type="entry name" value="S-adenosyl-L-methionine-dependent methyltransferases"/>
    <property type="match status" value="1"/>
</dbReference>
<name>A0A914Z9E6_9BILA</name>
<dbReference type="InterPro" id="IPR030390">
    <property type="entry name" value="MeTrfase_TrmA_AS"/>
</dbReference>
<evidence type="ECO:0000256" key="7">
    <source>
        <dbReference type="PROSITE-ProRule" id="PRU10015"/>
    </source>
</evidence>
<evidence type="ECO:0000313" key="10">
    <source>
        <dbReference type="WBParaSite" id="PSU_v2.g8432.t1"/>
    </source>
</evidence>
<feature type="binding site" evidence="6">
    <location>
        <position position="577"/>
    </location>
    <ligand>
        <name>S-adenosyl-L-methionine</name>
        <dbReference type="ChEBI" id="CHEBI:59789"/>
    </ligand>
</feature>
<organism evidence="9 10">
    <name type="scientific">Panagrolaimus superbus</name>
    <dbReference type="NCBI Taxonomy" id="310955"/>
    <lineage>
        <taxon>Eukaryota</taxon>
        <taxon>Metazoa</taxon>
        <taxon>Ecdysozoa</taxon>
        <taxon>Nematoda</taxon>
        <taxon>Chromadorea</taxon>
        <taxon>Rhabditida</taxon>
        <taxon>Tylenchina</taxon>
        <taxon>Panagrolaimomorpha</taxon>
        <taxon>Panagrolaimoidea</taxon>
        <taxon>Panagrolaimidae</taxon>
        <taxon>Panagrolaimus</taxon>
    </lineage>
</organism>
<evidence type="ECO:0000256" key="8">
    <source>
        <dbReference type="SAM" id="MobiDB-lite"/>
    </source>
</evidence>
<feature type="binding site" evidence="6">
    <location>
        <position position="367"/>
    </location>
    <ligand>
        <name>S-adenosyl-L-methionine</name>
        <dbReference type="ChEBI" id="CHEBI:59789"/>
    </ligand>
</feature>
<dbReference type="PROSITE" id="PS51687">
    <property type="entry name" value="SAM_MT_RNA_M5U"/>
    <property type="match status" value="1"/>
</dbReference>
<feature type="binding site" evidence="6">
    <location>
        <position position="513"/>
    </location>
    <ligand>
        <name>S-adenosyl-L-methionine</name>
        <dbReference type="ChEBI" id="CHEBI:59789"/>
    </ligand>
</feature>
<sequence>MESKNVEGGAPEEEKLLESQQKTKLATEENFSTNIAEKTKALEESLRMQIKNLPKFLQFQQLKKILHKHLPSIQYRKLKICEDNAYVSFLNVEGLQEALKIFDGFEIKGKTLSTKHVPEESIVERKPQSPKPLKTAKELTTPLADLPYDQQLEQKQNTSIKVALNLKKQCISNGIYSARQWVVENLVKDILPSPVQEHYRNKAEHTCAYDVNGDICVGFVATRLQDKQLTTVPIYDCPHLRKNTLKVNQAFEEYIRKSGLPPFHEFDRKGFWRSLLIRDFLADCMVVVNVFPFEDQELFEKVKKELIEVFMPSEPISTKDFRVTSLYIAVQKNASDESKLEKLAGTPYVYERLFNIKFRISPNTFFQTNTVTTEVLYTAIGDALGLPKPEPLVRLPVVVGDNKDAGKGFILSAKEKEKSSTNDGEEPVAKKLKIETNNESEQGKNGNAVEENVEVAETEVKEENTAEEPTKKRILLLDICCGAGTIGLSLAKRVEKATAQGKFNGIFGLLGVELINEAVIDAELNARDNHLKANTFRYIPGKAEAIFSSLNYFAPDCFKENSTNPELKAGEIVGVLDPPRAGMNDKVIIGCRKLEEMKRLVYVSCDPNAALKNIIDLCRPKSKKYEGSPFTVTSIQPVDMFPLTTHFEWVIQLDR</sequence>
<comment type="similarity">
    <text evidence="6">Belongs to the class I-like SAM-binding methyltransferase superfamily. RNA M5U methyltransferase family.</text>
</comment>
<dbReference type="InterPro" id="IPR010280">
    <property type="entry name" value="U5_MeTrfase_fam"/>
</dbReference>
<comment type="caution">
    <text evidence="6">Lacks conserved residue(s) required for the propagation of feature annotation.</text>
</comment>
<dbReference type="PANTHER" id="PTHR45904">
    <property type="entry name" value="TRNA (URACIL-5-)-METHYLTRANSFERASE"/>
    <property type="match status" value="1"/>
</dbReference>
<feature type="active site" evidence="7">
    <location>
        <position position="605"/>
    </location>
</feature>
<dbReference type="InterPro" id="IPR045850">
    <property type="entry name" value="TRM2_met"/>
</dbReference>
<reference evidence="10" key="1">
    <citation type="submission" date="2022-11" db="UniProtKB">
        <authorList>
            <consortium name="WormBaseParasite"/>
        </authorList>
    </citation>
    <scope>IDENTIFICATION</scope>
</reference>
<dbReference type="GO" id="GO:0032259">
    <property type="term" value="P:methylation"/>
    <property type="evidence" value="ECO:0007669"/>
    <property type="project" value="UniProtKB-KW"/>
</dbReference>
<comment type="catalytic activity">
    <reaction evidence="5">
        <text>uridine(54) in tRNA + S-adenosyl-L-methionine = 5-methyluridine(54) in tRNA + S-adenosyl-L-homocysteine + H(+)</text>
        <dbReference type="Rhea" id="RHEA:42712"/>
        <dbReference type="Rhea" id="RHEA-COMP:10167"/>
        <dbReference type="Rhea" id="RHEA-COMP:10193"/>
        <dbReference type="ChEBI" id="CHEBI:15378"/>
        <dbReference type="ChEBI" id="CHEBI:57856"/>
        <dbReference type="ChEBI" id="CHEBI:59789"/>
        <dbReference type="ChEBI" id="CHEBI:65315"/>
        <dbReference type="ChEBI" id="CHEBI:74447"/>
        <dbReference type="EC" id="2.1.1.35"/>
    </reaction>
    <physiologicalReaction direction="left-to-right" evidence="5">
        <dbReference type="Rhea" id="RHEA:42713"/>
    </physiologicalReaction>
</comment>
<evidence type="ECO:0000256" key="1">
    <source>
        <dbReference type="ARBA" id="ARBA00022603"/>
    </source>
</evidence>
<evidence type="ECO:0000256" key="4">
    <source>
        <dbReference type="ARBA" id="ARBA00033763"/>
    </source>
</evidence>
<proteinExistence type="inferred from homology"/>
<dbReference type="GO" id="GO:0003723">
    <property type="term" value="F:RNA binding"/>
    <property type="evidence" value="ECO:0007669"/>
    <property type="project" value="TreeGrafter"/>
</dbReference>